<name>X6N5P1_RETFI</name>
<evidence type="ECO:0000256" key="1">
    <source>
        <dbReference type="SAM" id="MobiDB-lite"/>
    </source>
</evidence>
<dbReference type="Proteomes" id="UP000023152">
    <property type="component" value="Unassembled WGS sequence"/>
</dbReference>
<dbReference type="EMBL" id="ASPP01011970">
    <property type="protein sequence ID" value="ETO21064.1"/>
    <property type="molecule type" value="Genomic_DNA"/>
</dbReference>
<reference evidence="2 3" key="1">
    <citation type="journal article" date="2013" name="Curr. Biol.">
        <title>The Genome of the Foraminiferan Reticulomyxa filosa.</title>
        <authorList>
            <person name="Glockner G."/>
            <person name="Hulsmann N."/>
            <person name="Schleicher M."/>
            <person name="Noegel A.A."/>
            <person name="Eichinger L."/>
            <person name="Gallinger C."/>
            <person name="Pawlowski J."/>
            <person name="Sierra R."/>
            <person name="Euteneuer U."/>
            <person name="Pillet L."/>
            <person name="Moustafa A."/>
            <person name="Platzer M."/>
            <person name="Groth M."/>
            <person name="Szafranski K."/>
            <person name="Schliwa M."/>
        </authorList>
    </citation>
    <scope>NUCLEOTIDE SEQUENCE [LARGE SCALE GENOMIC DNA]</scope>
</reference>
<protein>
    <submittedName>
        <fullName evidence="2">Uncharacterized protein</fullName>
    </submittedName>
</protein>
<accession>X6N5P1</accession>
<gene>
    <name evidence="2" type="ORF">RFI_16142</name>
</gene>
<dbReference type="AlphaFoldDB" id="X6N5P1"/>
<proteinExistence type="predicted"/>
<dbReference type="Gene3D" id="2.30.30.140">
    <property type="match status" value="1"/>
</dbReference>
<evidence type="ECO:0000313" key="3">
    <source>
        <dbReference type="Proteomes" id="UP000023152"/>
    </source>
</evidence>
<keyword evidence="3" id="KW-1185">Reference proteome</keyword>
<feature type="region of interest" description="Disordered" evidence="1">
    <location>
        <begin position="165"/>
        <end position="184"/>
    </location>
</feature>
<organism evidence="2 3">
    <name type="scientific">Reticulomyxa filosa</name>
    <dbReference type="NCBI Taxonomy" id="46433"/>
    <lineage>
        <taxon>Eukaryota</taxon>
        <taxon>Sar</taxon>
        <taxon>Rhizaria</taxon>
        <taxon>Retaria</taxon>
        <taxon>Foraminifera</taxon>
        <taxon>Monothalamids</taxon>
        <taxon>Reticulomyxidae</taxon>
        <taxon>Reticulomyxa</taxon>
    </lineage>
</organism>
<sequence length="370" mass="42712">MSGKINNRYWKDTFLLGEEVFCLWPDENGVWTTVYYPAIVVQMPHAKNQCQITVQFQDLSDTSVLPLETLFEFQSTKIFLPTVIRKVAIQNTIAHQTVLKRAKKIGRRNQLKQNHDSEILRLPTLDDIKTYEAIPRPIEISNSVATQKKVKRSASKAKVEKRRKTASYCDLDRKDSEEDSSENEPIYQEVLWAKQKNDVPDNNFYADTLKTKKHIGDTSPKKKVMLKLRSSKTHANESLTLRMDVEINNSDDYENAFANVDLINNHQHARKRVLSEATNTQYKKTESLKNINNRLSSDCLEDDTFEPPLKKTKVLVTEKIKLATNSCPVNNHQFVQPVPKSNTRCNIPIAETNDDLQRKLKQKKKKKQVQ</sequence>
<evidence type="ECO:0000313" key="2">
    <source>
        <dbReference type="EMBL" id="ETO21064.1"/>
    </source>
</evidence>
<comment type="caution">
    <text evidence="2">The sequence shown here is derived from an EMBL/GenBank/DDBJ whole genome shotgun (WGS) entry which is preliminary data.</text>
</comment>